<evidence type="ECO:0000259" key="3">
    <source>
        <dbReference type="Pfam" id="PF25954"/>
    </source>
</evidence>
<organism evidence="5 6">
    <name type="scientific">Hwangdonia lutea</name>
    <dbReference type="NCBI Taxonomy" id="3075823"/>
    <lineage>
        <taxon>Bacteria</taxon>
        <taxon>Pseudomonadati</taxon>
        <taxon>Bacteroidota</taxon>
        <taxon>Flavobacteriia</taxon>
        <taxon>Flavobacteriales</taxon>
        <taxon>Flavobacteriaceae</taxon>
        <taxon>Hwangdonia</taxon>
    </lineage>
</organism>
<dbReference type="NCBIfam" id="TIGR01730">
    <property type="entry name" value="RND_mfp"/>
    <property type="match status" value="1"/>
</dbReference>
<dbReference type="KEGG" id="hws:RNZ46_08385"/>
<evidence type="ECO:0000313" key="6">
    <source>
        <dbReference type="Proteomes" id="UP001302486"/>
    </source>
</evidence>
<dbReference type="InterPro" id="IPR058792">
    <property type="entry name" value="Beta-barrel_RND_2"/>
</dbReference>
<dbReference type="PROSITE" id="PS51257">
    <property type="entry name" value="PROKAR_LIPOPROTEIN"/>
    <property type="match status" value="1"/>
</dbReference>
<dbReference type="SUPFAM" id="SSF111369">
    <property type="entry name" value="HlyD-like secretion proteins"/>
    <property type="match status" value="1"/>
</dbReference>
<evidence type="ECO:0000313" key="5">
    <source>
        <dbReference type="EMBL" id="WOD45277.1"/>
    </source>
</evidence>
<evidence type="ECO:0000256" key="1">
    <source>
        <dbReference type="ARBA" id="ARBA00009477"/>
    </source>
</evidence>
<dbReference type="Gene3D" id="2.40.420.20">
    <property type="match status" value="1"/>
</dbReference>
<dbReference type="InterPro" id="IPR006143">
    <property type="entry name" value="RND_pump_MFP"/>
</dbReference>
<dbReference type="Pfam" id="PF25989">
    <property type="entry name" value="YknX_C"/>
    <property type="match status" value="1"/>
</dbReference>
<proteinExistence type="inferred from homology"/>
<dbReference type="InterPro" id="IPR058637">
    <property type="entry name" value="YknX-like_C"/>
</dbReference>
<dbReference type="RefSeq" id="WP_316984933.1">
    <property type="nucleotide sequence ID" value="NZ_CP136521.1"/>
</dbReference>
<dbReference type="Gene3D" id="1.10.287.470">
    <property type="entry name" value="Helix hairpin bin"/>
    <property type="match status" value="1"/>
</dbReference>
<accession>A0AA97EQ00</accession>
<feature type="domain" description="CusB-like beta-barrel" evidence="3">
    <location>
        <begin position="233"/>
        <end position="304"/>
    </location>
</feature>
<feature type="domain" description="CzcB-like alpha-helical hairpin" evidence="2">
    <location>
        <begin position="136"/>
        <end position="192"/>
    </location>
</feature>
<evidence type="ECO:0000259" key="4">
    <source>
        <dbReference type="Pfam" id="PF25989"/>
    </source>
</evidence>
<sequence>MKYIYSFLIVTLLITSCGEGKKQSVEKAIESGDLETMRLKRAEIVAQQQKMATQLKQLDDKIAVLDTTKKIPLITTFKAKHRVFTHYLELQGSVNTKKLLLLYPEYSGILTNVFVKEGQWVNKGQTLAKIDDGGLNQQLAQAEIQTALSKTTFERQERLWKQKIGSEIQYLQAKSNYEAQAKAVKQIKQQLAKTVVRAPFSGTIDDVMTEQGSVVGAGQTPLMRIVNLDDMYIETDVPESYITNVTVNKNVKVEFPVLGKVIDTKIRQAGNFINPANRTFKIEVAVPNKDKSIKPNLTAKLKINDYTNENALLIPLSIISENANGDQYIYVVNNKNEKNEGVAERVIIETGKTQGDVIEILSGINDGSEIVDEGARSVKDGQEVKIIDIK</sequence>
<dbReference type="Pfam" id="PF25893">
    <property type="entry name" value="HH_CzcB"/>
    <property type="match status" value="1"/>
</dbReference>
<dbReference type="PANTHER" id="PTHR30469:SF20">
    <property type="entry name" value="EFFLUX RND TRANSPORTER PERIPLASMIC ADAPTOR SUBUNIT"/>
    <property type="match status" value="1"/>
</dbReference>
<protein>
    <submittedName>
        <fullName evidence="5">Efflux RND transporter periplasmic adaptor subunit</fullName>
    </submittedName>
</protein>
<dbReference type="EMBL" id="CP136521">
    <property type="protein sequence ID" value="WOD45277.1"/>
    <property type="molecule type" value="Genomic_DNA"/>
</dbReference>
<dbReference type="InterPro" id="IPR058648">
    <property type="entry name" value="HH_CzcB-like"/>
</dbReference>
<keyword evidence="6" id="KW-1185">Reference proteome</keyword>
<reference evidence="6" key="1">
    <citation type="submission" date="2024-06" db="EMBL/GenBank/DDBJ databases">
        <title>Hwangdonia haimaensis gen. nov., sp. nov., a member of the family Flavobacteriaceae isolated from the haima cold seep.</title>
        <authorList>
            <person name="Li J."/>
        </authorList>
    </citation>
    <scope>NUCLEOTIDE SEQUENCE [LARGE SCALE GENOMIC DNA]</scope>
    <source>
        <strain evidence="6">SCSIO 19198</strain>
    </source>
</reference>
<dbReference type="Gene3D" id="2.40.50.100">
    <property type="match status" value="1"/>
</dbReference>
<dbReference type="Gene3D" id="2.40.30.170">
    <property type="match status" value="1"/>
</dbReference>
<name>A0AA97EQ00_9FLAO</name>
<dbReference type="PANTHER" id="PTHR30469">
    <property type="entry name" value="MULTIDRUG RESISTANCE PROTEIN MDTA"/>
    <property type="match status" value="1"/>
</dbReference>
<dbReference type="AlphaFoldDB" id="A0AA97EQ00"/>
<dbReference type="GO" id="GO:1990281">
    <property type="term" value="C:efflux pump complex"/>
    <property type="evidence" value="ECO:0007669"/>
    <property type="project" value="TreeGrafter"/>
</dbReference>
<comment type="similarity">
    <text evidence="1">Belongs to the membrane fusion protein (MFP) (TC 8.A.1) family.</text>
</comment>
<dbReference type="GO" id="GO:0015562">
    <property type="term" value="F:efflux transmembrane transporter activity"/>
    <property type="evidence" value="ECO:0007669"/>
    <property type="project" value="TreeGrafter"/>
</dbReference>
<gene>
    <name evidence="5" type="ORF">RNZ46_08385</name>
</gene>
<evidence type="ECO:0000259" key="2">
    <source>
        <dbReference type="Pfam" id="PF25893"/>
    </source>
</evidence>
<dbReference type="Proteomes" id="UP001302486">
    <property type="component" value="Chromosome"/>
</dbReference>
<feature type="domain" description="YknX-like C-terminal permuted SH3-like" evidence="4">
    <location>
        <begin position="316"/>
        <end position="386"/>
    </location>
</feature>
<dbReference type="Pfam" id="PF25954">
    <property type="entry name" value="Beta-barrel_RND_2"/>
    <property type="match status" value="1"/>
</dbReference>